<sequence>MPKHTIEAHPSRWAFFMGSWLVFRWVEHPKTNLGNSCLQSIGQPQSIPIPYLTASSPFKNVPIKRLRHKPFVPHSFRFLLS</sequence>
<name>A0A3A1NP57_9FLAO</name>
<comment type="caution">
    <text evidence="1">The sequence shown here is derived from an EMBL/GenBank/DDBJ whole genome shotgun (WGS) entry which is preliminary data.</text>
</comment>
<reference evidence="1 2" key="1">
    <citation type="submission" date="2018-08" db="EMBL/GenBank/DDBJ databases">
        <title>Proposal of Muricauda 72 sp.nov. and Muricauda NH166 sp.nov., isolated from seawater.</title>
        <authorList>
            <person name="Cheng H."/>
            <person name="Wu Y.-H."/>
            <person name="Guo L.-L."/>
            <person name="Xu X.-W."/>
        </authorList>
    </citation>
    <scope>NUCLEOTIDE SEQUENCE [LARGE SCALE GENOMIC DNA]</scope>
    <source>
        <strain evidence="1 2">72</strain>
    </source>
</reference>
<dbReference type="EMBL" id="QXFI01000018">
    <property type="protein sequence ID" value="RIV45201.1"/>
    <property type="molecule type" value="Genomic_DNA"/>
</dbReference>
<gene>
    <name evidence="1" type="ORF">D2V05_06410</name>
</gene>
<evidence type="ECO:0000313" key="1">
    <source>
        <dbReference type="EMBL" id="RIV45201.1"/>
    </source>
</evidence>
<protein>
    <submittedName>
        <fullName evidence="1">Uncharacterized protein</fullName>
    </submittedName>
</protein>
<accession>A0A3A1NP57</accession>
<proteinExistence type="predicted"/>
<evidence type="ECO:0000313" key="2">
    <source>
        <dbReference type="Proteomes" id="UP000266691"/>
    </source>
</evidence>
<dbReference type="Proteomes" id="UP000266691">
    <property type="component" value="Unassembled WGS sequence"/>
</dbReference>
<dbReference type="AlphaFoldDB" id="A0A3A1NP57"/>
<organism evidence="1 2">
    <name type="scientific">Flagellimonas pelagia</name>
    <dbReference type="NCBI Taxonomy" id="2306998"/>
    <lineage>
        <taxon>Bacteria</taxon>
        <taxon>Pseudomonadati</taxon>
        <taxon>Bacteroidota</taxon>
        <taxon>Flavobacteriia</taxon>
        <taxon>Flavobacteriales</taxon>
        <taxon>Flavobacteriaceae</taxon>
        <taxon>Flagellimonas</taxon>
    </lineage>
</organism>